<dbReference type="Pfam" id="PF00149">
    <property type="entry name" value="Metallophos"/>
    <property type="match status" value="1"/>
</dbReference>
<proteinExistence type="predicted"/>
<dbReference type="Proteomes" id="UP000578091">
    <property type="component" value="Unassembled WGS sequence"/>
</dbReference>
<protein>
    <submittedName>
        <fullName evidence="4">Metallophosphoesterase</fullName>
    </submittedName>
</protein>
<evidence type="ECO:0000313" key="4">
    <source>
        <dbReference type="EMBL" id="NZA26897.1"/>
    </source>
</evidence>
<dbReference type="AlphaFoldDB" id="A0A853JE80"/>
<name>A0A853JE80_9GAMM</name>
<organism evidence="4 5">
    <name type="scientific">Luteimonas salinisoli</name>
    <dbReference type="NCBI Taxonomy" id="2752307"/>
    <lineage>
        <taxon>Bacteria</taxon>
        <taxon>Pseudomonadati</taxon>
        <taxon>Pseudomonadota</taxon>
        <taxon>Gammaproteobacteria</taxon>
        <taxon>Lysobacterales</taxon>
        <taxon>Lysobacteraceae</taxon>
        <taxon>Luteimonas</taxon>
    </lineage>
</organism>
<evidence type="ECO:0000259" key="3">
    <source>
        <dbReference type="Pfam" id="PF00149"/>
    </source>
</evidence>
<keyword evidence="5" id="KW-1185">Reference proteome</keyword>
<dbReference type="InterPro" id="IPR051558">
    <property type="entry name" value="Metallophosphoesterase_PAP"/>
</dbReference>
<dbReference type="GO" id="GO:0016787">
    <property type="term" value="F:hydrolase activity"/>
    <property type="evidence" value="ECO:0007669"/>
    <property type="project" value="UniProtKB-KW"/>
</dbReference>
<reference evidence="4 5" key="1">
    <citation type="submission" date="2020-07" db="EMBL/GenBank/DDBJ databases">
        <title>Luteimonas sp. SJ-92.</title>
        <authorList>
            <person name="Huang X.-X."/>
            <person name="Xu L."/>
            <person name="Sun J.-Q."/>
        </authorList>
    </citation>
    <scope>NUCLEOTIDE SEQUENCE [LARGE SCALE GENOMIC DNA]</scope>
    <source>
        <strain evidence="4 5">SJ-92</strain>
    </source>
</reference>
<feature type="domain" description="Calcineurin-like phosphoesterase" evidence="3">
    <location>
        <begin position="99"/>
        <end position="299"/>
    </location>
</feature>
<evidence type="ECO:0000256" key="1">
    <source>
        <dbReference type="ARBA" id="ARBA00022729"/>
    </source>
</evidence>
<evidence type="ECO:0000313" key="5">
    <source>
        <dbReference type="Proteomes" id="UP000578091"/>
    </source>
</evidence>
<dbReference type="PANTHER" id="PTHR10161">
    <property type="entry name" value="TARTRATE-RESISTANT ACID PHOSPHATASE TYPE 5"/>
    <property type="match status" value="1"/>
</dbReference>
<dbReference type="InterPro" id="IPR029052">
    <property type="entry name" value="Metallo-depent_PP-like"/>
</dbReference>
<gene>
    <name evidence="4" type="ORF">H0E84_10925</name>
</gene>
<dbReference type="SUPFAM" id="SSF56300">
    <property type="entry name" value="Metallo-dependent phosphatases"/>
    <property type="match status" value="1"/>
</dbReference>
<dbReference type="InterPro" id="IPR004843">
    <property type="entry name" value="Calcineurin-like_PHP"/>
</dbReference>
<comment type="caution">
    <text evidence="4">The sequence shown here is derived from an EMBL/GenBank/DDBJ whole genome shotgun (WGS) entry which is preliminary data.</text>
</comment>
<evidence type="ECO:0000256" key="2">
    <source>
        <dbReference type="ARBA" id="ARBA00022801"/>
    </source>
</evidence>
<keyword evidence="1" id="KW-0732">Signal</keyword>
<dbReference type="PANTHER" id="PTHR10161:SF14">
    <property type="entry name" value="TARTRATE-RESISTANT ACID PHOSPHATASE TYPE 5"/>
    <property type="match status" value="1"/>
</dbReference>
<sequence>MDVLASPPEASFVVFGDSGYIPSYEQFDDDDVPMRTLGEYLAVEAEEWLERNPSLDGFTPTPWTFESALGSFVPASGMYPVAWAMDDYCSTWGCDFAAMVGDNIYPDGATLGADGISDARRFRQMLDQPFGRLGEGVADFRIYAMLGNHDWRISREAALAQMAYLQQHPKFEMPDLFYRVSPPGLEDQLELFVIDTEMLLAGAAVHKDNLDEEGREFRTGEMEEWDPHIRAQTDAERNMVPWLEDALASSSAKWKIVIGHHALWSGGGSKFEKARSLRELYLPILCRHADAYFSGDDHVLEAYTDGCEGIDGARPEPLPVFVSGAASKYRPLHPGFMARQAEANPQIRNLWSKGATWGFMHARTDGDTLIVRLLTTPGDSSGRPVLEAEFSFPHRSAAAAD</sequence>
<dbReference type="EMBL" id="JACCKA010000064">
    <property type="protein sequence ID" value="NZA26897.1"/>
    <property type="molecule type" value="Genomic_DNA"/>
</dbReference>
<keyword evidence="2" id="KW-0378">Hydrolase</keyword>
<dbReference type="Gene3D" id="3.60.21.10">
    <property type="match status" value="1"/>
</dbReference>
<accession>A0A853JE80</accession>